<proteinExistence type="predicted"/>
<reference evidence="1" key="1">
    <citation type="submission" date="2022-02" db="EMBL/GenBank/DDBJ databases">
        <title>Plant Genome Project.</title>
        <authorList>
            <person name="Zhang R.-G."/>
        </authorList>
    </citation>
    <scope>NUCLEOTIDE SEQUENCE</scope>
    <source>
        <strain evidence="1">AT1</strain>
    </source>
</reference>
<name>A0ACC0LR62_RHOML</name>
<evidence type="ECO:0000313" key="2">
    <source>
        <dbReference type="Proteomes" id="UP001062846"/>
    </source>
</evidence>
<dbReference type="Proteomes" id="UP001062846">
    <property type="component" value="Chromosome 11"/>
</dbReference>
<protein>
    <submittedName>
        <fullName evidence="1">Uncharacterized protein</fullName>
    </submittedName>
</protein>
<accession>A0ACC0LR62</accession>
<sequence>MSIQFCTVASNEELSQEFIDPWDVALCRLEESNQSIINSNQAIIEGLAKLKDKLSTPTPPPVSRFDTLGSSSGLNVSKQVSSKHTKSKLLSGLSL</sequence>
<organism evidence="1 2">
    <name type="scientific">Rhododendron molle</name>
    <name type="common">Chinese azalea</name>
    <name type="synonym">Azalea mollis</name>
    <dbReference type="NCBI Taxonomy" id="49168"/>
    <lineage>
        <taxon>Eukaryota</taxon>
        <taxon>Viridiplantae</taxon>
        <taxon>Streptophyta</taxon>
        <taxon>Embryophyta</taxon>
        <taxon>Tracheophyta</taxon>
        <taxon>Spermatophyta</taxon>
        <taxon>Magnoliopsida</taxon>
        <taxon>eudicotyledons</taxon>
        <taxon>Gunneridae</taxon>
        <taxon>Pentapetalae</taxon>
        <taxon>asterids</taxon>
        <taxon>Ericales</taxon>
        <taxon>Ericaceae</taxon>
        <taxon>Ericoideae</taxon>
        <taxon>Rhodoreae</taxon>
        <taxon>Rhododendron</taxon>
    </lineage>
</organism>
<comment type="caution">
    <text evidence="1">The sequence shown here is derived from an EMBL/GenBank/DDBJ whole genome shotgun (WGS) entry which is preliminary data.</text>
</comment>
<keyword evidence="2" id="KW-1185">Reference proteome</keyword>
<gene>
    <name evidence="1" type="ORF">RHMOL_Rhmol11G0112500</name>
</gene>
<evidence type="ECO:0000313" key="1">
    <source>
        <dbReference type="EMBL" id="KAI8531119.1"/>
    </source>
</evidence>
<dbReference type="EMBL" id="CM046398">
    <property type="protein sequence ID" value="KAI8531119.1"/>
    <property type="molecule type" value="Genomic_DNA"/>
</dbReference>